<evidence type="ECO:0000313" key="9">
    <source>
        <dbReference type="Proteomes" id="UP000601435"/>
    </source>
</evidence>
<keyword evidence="9" id="KW-1185">Reference proteome</keyword>
<keyword evidence="4 6" id="KW-0274">FAD</keyword>
<organism evidence="8 9">
    <name type="scientific">Symbiodinium necroappetens</name>
    <dbReference type="NCBI Taxonomy" id="1628268"/>
    <lineage>
        <taxon>Eukaryota</taxon>
        <taxon>Sar</taxon>
        <taxon>Alveolata</taxon>
        <taxon>Dinophyceae</taxon>
        <taxon>Suessiales</taxon>
        <taxon>Symbiodiniaceae</taxon>
        <taxon>Symbiodinium</taxon>
    </lineage>
</organism>
<evidence type="ECO:0000313" key="8">
    <source>
        <dbReference type="EMBL" id="CAE7779033.1"/>
    </source>
</evidence>
<dbReference type="Pfam" id="PF00970">
    <property type="entry name" value="FAD_binding_6"/>
    <property type="match status" value="1"/>
</dbReference>
<feature type="domain" description="FAD-binding FR-type" evidence="7">
    <location>
        <begin position="12"/>
        <end position="264"/>
    </location>
</feature>
<keyword evidence="3 6" id="KW-0285">Flavoprotein</keyword>
<evidence type="ECO:0000259" key="7">
    <source>
        <dbReference type="PROSITE" id="PS51384"/>
    </source>
</evidence>
<comment type="similarity">
    <text evidence="2">Belongs to the flavoprotein pyridine nucleotide cytochrome reductase family.</text>
</comment>
<accession>A0A812YJJ8</accession>
<dbReference type="Gene3D" id="3.40.50.80">
    <property type="entry name" value="Nucleotide-binding domain of ferredoxin-NADP reductase (FNR) module"/>
    <property type="match status" value="1"/>
</dbReference>
<feature type="binding site" evidence="6">
    <location>
        <position position="211"/>
    </location>
    <ligand>
        <name>FAD</name>
        <dbReference type="ChEBI" id="CHEBI:57692"/>
    </ligand>
</feature>
<evidence type="ECO:0000256" key="3">
    <source>
        <dbReference type="ARBA" id="ARBA00022630"/>
    </source>
</evidence>
<name>A0A812YJJ8_9DINO</name>
<evidence type="ECO:0000256" key="2">
    <source>
        <dbReference type="ARBA" id="ARBA00006105"/>
    </source>
</evidence>
<comment type="caution">
    <text evidence="8">The sequence shown here is derived from an EMBL/GenBank/DDBJ whole genome shotgun (WGS) entry which is preliminary data.</text>
</comment>
<dbReference type="Proteomes" id="UP000601435">
    <property type="component" value="Unassembled WGS sequence"/>
</dbReference>
<dbReference type="InterPro" id="IPR017927">
    <property type="entry name" value="FAD-bd_FR_type"/>
</dbReference>
<evidence type="ECO:0000256" key="4">
    <source>
        <dbReference type="ARBA" id="ARBA00022827"/>
    </source>
</evidence>
<evidence type="ECO:0000256" key="1">
    <source>
        <dbReference type="ARBA" id="ARBA00001974"/>
    </source>
</evidence>
<dbReference type="SUPFAM" id="SSF48452">
    <property type="entry name" value="TPR-like"/>
    <property type="match status" value="1"/>
</dbReference>
<dbReference type="EMBL" id="CAJNJA010041910">
    <property type="protein sequence ID" value="CAE7779033.1"/>
    <property type="molecule type" value="Genomic_DNA"/>
</dbReference>
<dbReference type="Gene3D" id="2.40.30.10">
    <property type="entry name" value="Translation factors"/>
    <property type="match status" value="1"/>
</dbReference>
<dbReference type="InterPro" id="IPR039261">
    <property type="entry name" value="FNR_nucleotide-bd"/>
</dbReference>
<sequence length="433" mass="48065">MFQRLAVARQTRIRQQACLESKWNVALAGMSDQISIAPERRRFKMQKEFAELLYKAGLWEEALEQFLRVQEAAPSNIEAMMALAQIFSKLGRTDGLVHLENQVKRICCDPEDFRLELELSSRLGKFKTEAQAVSTDAPVERRIENYAIWYLESVTAVSQHSAIYHLLSKDLKRGTPNPRGRGRSVWSKVWHTTLLAEVGANAEGPLPWLERDYTPISTSQEWERGHCDLLVKVYKDGQATSWLSRQPLGTRIWLSQPLRTLGVPSLVPQSELNETGFRPASYLLLLAGTGIVVAEQVLHHTETGKCFGASPAITSPIRLIQSCRSDDVLMTSELLGWCNKGKLQRWSLLLAEAQAGMTPFPDAKGSDLASLVSCPHVAVFHCRLSRELIQKELGLCPKPCRVVVSGPAGFNAACKGMLQDVGCETGAVTILSA</sequence>
<comment type="cofactor">
    <cofactor evidence="1 6">
        <name>FAD</name>
        <dbReference type="ChEBI" id="CHEBI:57692"/>
    </cofactor>
</comment>
<gene>
    <name evidence="8" type="ORF">SNEC2469_LOCUS22812</name>
</gene>
<dbReference type="PANTHER" id="PTHR19370:SF184">
    <property type="entry name" value="NADH-CYTOCHROME B5 REDUCTASE-LIKE"/>
    <property type="match status" value="1"/>
</dbReference>
<dbReference type="InterPro" id="IPR017938">
    <property type="entry name" value="Riboflavin_synthase-like_b-brl"/>
</dbReference>
<evidence type="ECO:0000256" key="6">
    <source>
        <dbReference type="PIRSR" id="PIRSR601834-1"/>
    </source>
</evidence>
<evidence type="ECO:0000256" key="5">
    <source>
        <dbReference type="ARBA" id="ARBA00023002"/>
    </source>
</evidence>
<dbReference type="InterPro" id="IPR001834">
    <property type="entry name" value="CBR-like"/>
</dbReference>
<feature type="binding site" evidence="6">
    <location>
        <position position="232"/>
    </location>
    <ligand>
        <name>FAD</name>
        <dbReference type="ChEBI" id="CHEBI:57692"/>
    </ligand>
</feature>
<feature type="binding site" evidence="6">
    <location>
        <position position="230"/>
    </location>
    <ligand>
        <name>FAD</name>
        <dbReference type="ChEBI" id="CHEBI:57692"/>
    </ligand>
</feature>
<dbReference type="InterPro" id="IPR008333">
    <property type="entry name" value="Cbr1-like_FAD-bd_dom"/>
</dbReference>
<dbReference type="PANTHER" id="PTHR19370">
    <property type="entry name" value="NADH-CYTOCHROME B5 REDUCTASE"/>
    <property type="match status" value="1"/>
</dbReference>
<keyword evidence="5" id="KW-0560">Oxidoreductase</keyword>
<dbReference type="OrthoDB" id="432685at2759"/>
<dbReference type="Gene3D" id="1.25.40.10">
    <property type="entry name" value="Tetratricopeptide repeat domain"/>
    <property type="match status" value="1"/>
</dbReference>
<feature type="binding site" evidence="6">
    <location>
        <position position="213"/>
    </location>
    <ligand>
        <name>FAD</name>
        <dbReference type="ChEBI" id="CHEBI:57692"/>
    </ligand>
</feature>
<dbReference type="SUPFAM" id="SSF63380">
    <property type="entry name" value="Riboflavin synthase domain-like"/>
    <property type="match status" value="1"/>
</dbReference>
<proteinExistence type="inferred from homology"/>
<dbReference type="AlphaFoldDB" id="A0A812YJJ8"/>
<dbReference type="PROSITE" id="PS51384">
    <property type="entry name" value="FAD_FR"/>
    <property type="match status" value="1"/>
</dbReference>
<reference evidence="8" key="1">
    <citation type="submission" date="2021-02" db="EMBL/GenBank/DDBJ databases">
        <authorList>
            <person name="Dougan E. K."/>
            <person name="Rhodes N."/>
            <person name="Thang M."/>
            <person name="Chan C."/>
        </authorList>
    </citation>
    <scope>NUCLEOTIDE SEQUENCE</scope>
</reference>
<dbReference type="SUPFAM" id="SSF52343">
    <property type="entry name" value="Ferredoxin reductase-like, C-terminal NADP-linked domain"/>
    <property type="match status" value="1"/>
</dbReference>
<dbReference type="InterPro" id="IPR011990">
    <property type="entry name" value="TPR-like_helical_dom_sf"/>
</dbReference>
<protein>
    <recommendedName>
        <fullName evidence="7">FAD-binding FR-type domain-containing protein</fullName>
    </recommendedName>
</protein>
<dbReference type="GO" id="GO:0016491">
    <property type="term" value="F:oxidoreductase activity"/>
    <property type="evidence" value="ECO:0007669"/>
    <property type="project" value="UniProtKB-KW"/>
</dbReference>